<dbReference type="Proteomes" id="UP000254571">
    <property type="component" value="Unassembled WGS sequence"/>
</dbReference>
<comment type="caution">
    <text evidence="1">The sequence shown here is derived from an EMBL/GenBank/DDBJ whole genome shotgun (WGS) entry which is preliminary data.</text>
</comment>
<dbReference type="EC" id="1.17.1.9" evidence="1"/>
<dbReference type="GO" id="GO:0008863">
    <property type="term" value="F:formate dehydrogenase (NAD+) activity"/>
    <property type="evidence" value="ECO:0007669"/>
    <property type="project" value="UniProtKB-EC"/>
</dbReference>
<reference evidence="1 2" key="1">
    <citation type="submission" date="2018-06" db="EMBL/GenBank/DDBJ databases">
        <authorList>
            <consortium name="Pathogen Informatics"/>
            <person name="Doyle S."/>
        </authorList>
    </citation>
    <scope>NUCLEOTIDE SEQUENCE [LARGE SCALE GENOMIC DNA]</scope>
    <source>
        <strain evidence="1 2">NCTC9149</strain>
    </source>
</reference>
<proteinExistence type="predicted"/>
<evidence type="ECO:0000313" key="1">
    <source>
        <dbReference type="EMBL" id="STW06379.1"/>
    </source>
</evidence>
<dbReference type="Gene3D" id="3.40.50.740">
    <property type="match status" value="1"/>
</dbReference>
<dbReference type="AlphaFoldDB" id="A0A7H4P1R4"/>
<accession>A0A7H4P1R4</accession>
<keyword evidence="1" id="KW-0560">Oxidoreductase</keyword>
<sequence length="50" mass="5556">MGALPDTFPGYQYVKFPENREKFANAWGVESLAGEPRLPHQRAAAPRGAR</sequence>
<name>A0A7H4P1R4_9ENTR</name>
<dbReference type="EMBL" id="UGMX01000002">
    <property type="protein sequence ID" value="STW06379.1"/>
    <property type="molecule type" value="Genomic_DNA"/>
</dbReference>
<gene>
    <name evidence="1" type="primary">fdhF_3</name>
    <name evidence="1" type="ORF">NCTC9149_02794</name>
</gene>
<organism evidence="1 2">
    <name type="scientific">Klebsiella grimontii</name>
    <dbReference type="NCBI Taxonomy" id="2058152"/>
    <lineage>
        <taxon>Bacteria</taxon>
        <taxon>Pseudomonadati</taxon>
        <taxon>Pseudomonadota</taxon>
        <taxon>Gammaproteobacteria</taxon>
        <taxon>Enterobacterales</taxon>
        <taxon>Enterobacteriaceae</taxon>
        <taxon>Klebsiella/Raoultella group</taxon>
        <taxon>Klebsiella</taxon>
    </lineage>
</organism>
<protein>
    <submittedName>
        <fullName evidence="1">Formate dehydrogenase-H</fullName>
        <ecNumber evidence="1">1.17.1.9</ecNumber>
    </submittedName>
</protein>
<evidence type="ECO:0000313" key="2">
    <source>
        <dbReference type="Proteomes" id="UP000254571"/>
    </source>
</evidence>